<feature type="non-terminal residue" evidence="1">
    <location>
        <position position="287"/>
    </location>
</feature>
<dbReference type="Proteomes" id="UP000745764">
    <property type="component" value="Unassembled WGS sequence"/>
</dbReference>
<dbReference type="AlphaFoldDB" id="A0A9N8KES8"/>
<gene>
    <name evidence="1" type="ORF">AWRI4620_LOCUS659</name>
</gene>
<protein>
    <submittedName>
        <fullName evidence="1">Uncharacterized protein</fullName>
    </submittedName>
</protein>
<comment type="caution">
    <text evidence="1">The sequence shown here is derived from an EMBL/GenBank/DDBJ whole genome shotgun (WGS) entry which is preliminary data.</text>
</comment>
<accession>A0A9N8KES8</accession>
<dbReference type="OrthoDB" id="10389208at2759"/>
<name>A0A9N8KES8_9PEZI</name>
<dbReference type="EMBL" id="CAINUL010000001">
    <property type="protein sequence ID" value="CAD0106404.1"/>
    <property type="molecule type" value="Genomic_DNA"/>
</dbReference>
<evidence type="ECO:0000313" key="1">
    <source>
        <dbReference type="EMBL" id="CAD0106404.1"/>
    </source>
</evidence>
<proteinExistence type="predicted"/>
<organism evidence="1 2">
    <name type="scientific">Aureobasidium uvarum</name>
    <dbReference type="NCBI Taxonomy" id="2773716"/>
    <lineage>
        <taxon>Eukaryota</taxon>
        <taxon>Fungi</taxon>
        <taxon>Dikarya</taxon>
        <taxon>Ascomycota</taxon>
        <taxon>Pezizomycotina</taxon>
        <taxon>Dothideomycetes</taxon>
        <taxon>Dothideomycetidae</taxon>
        <taxon>Dothideales</taxon>
        <taxon>Saccotheciaceae</taxon>
        <taxon>Aureobasidium</taxon>
    </lineage>
</organism>
<evidence type="ECO:0000313" key="2">
    <source>
        <dbReference type="Proteomes" id="UP000745764"/>
    </source>
</evidence>
<sequence>TTFATRQKAALKPAVATVPRRPVVTAPPRPVVRSAITAAPRPAVPIVTAPRSSALTPADRVRLSKLVPAIEEELGRLREDYYADLRYTCRHGSFSFDDSKLTQESDWDDDLLCESDDESDITIFDKADMVVRSRDSSSIDPSLSSFTYSNTALAQILADFSDGVFNNEATDDDYSVFLNDDTVIHHSLASSAYAHFVDPTNTDLELEEDVSMAALEELSYVEVSPIVHANLTFTSPPHSFANHEDDLVAALEQMDLADPVIGEGSHFVFSPLHSSFLSRHPSFLEDS</sequence>
<reference evidence="1" key="1">
    <citation type="submission" date="2020-06" db="EMBL/GenBank/DDBJ databases">
        <authorList>
            <person name="Onetto C."/>
        </authorList>
    </citation>
    <scope>NUCLEOTIDE SEQUENCE</scope>
</reference>
<keyword evidence="2" id="KW-1185">Reference proteome</keyword>